<evidence type="ECO:0000256" key="2">
    <source>
        <dbReference type="SAM" id="MobiDB-lite"/>
    </source>
</evidence>
<dbReference type="Proteomes" id="UP000696573">
    <property type="component" value="Unassembled WGS sequence"/>
</dbReference>
<sequence>MATTMTPSEEGHIHGEERPHGHSRNRSGKSSADSSKARAPKPPSQKAMLSRALQKANSAVLLDNNQDFRGARQAYAEACELLHQVLQRTSGDEDKRKLEAIRRTYSSRISELDQMLSLWHNGKSLPAYPDEEVSNRRTIIQHAPEREADPTTVETATLRRIGREDNQTPHAMTHANTHTQHHQYQHQQQHQQQTRQEHRPPRLQSPDTDPIHSPEHGFLHSSFNRTPVRSRFPDHVMSSAMNASSSYGASTTVQPSSGLHGDGLDGPIRTDFSVASETRRVIDHTRENSQSSWLDPIDESGGSNASSVHSRTSSLGYRRRHIRSGSGDTEAEFDTALDAAIEAAYDEGYEPMDDNDINSNVPDEEVVANALRKVEIARERVRQTEREAYEVASEQERQRLMLLQHPPMGQTERYHAHQGQDYFFDDNSSDEEERMLDEITRDLASKDFNAHGQAQPSSLTRESEPSSLAANAWHSSAGSSALGSNTSLSTVTESMPAPYIPSGPALAPPPTHALPDLPSDKVSSALAGNTNRRQSTQNYKQLKIETKRLAMPETSSNSETPQANAVSTDKGDIQTVELARPTTASRQPPSAEISPTDPRSFGSPLDNRPDGEESSTGRSGSPTSGKLKKNFSSSSLRSLKARNLSVSNLDESEISPGAAIGTHWGINSRAPTMPVMPTPLAATLRDRAETAVGGLFLLEHHFHSPDSPGSPNPTVSEAPVPLEPCPTDFMLRPFWLMRCLYQTLVHPRGGYLSLKLFVPREAWRVKGVKLKNIEDKIANCDFLTAALLKLAKVDTFDADALLEEMQALENILEQIQAALTRKLGNEVGIHSTGSLFKDGLSGTDGDSGAVLPRSSSVSGKSSFSWRRLRPKNSSSALATSHHPIRNAGNEGNKDSIPTLPMTAQPTSRPARRDTGTAQFSGPYAQYMGSLARLFDAVQVIDQIARQVEDPGLRHADKTQVGLELSARHAAEFFAFYICRFVLSDLGLLMDKFIKRGTEWVLA</sequence>
<accession>A0A9N9VQV3</accession>
<reference evidence="4" key="1">
    <citation type="submission" date="2021-10" db="EMBL/GenBank/DDBJ databases">
        <authorList>
            <person name="Piombo E."/>
        </authorList>
    </citation>
    <scope>NUCLEOTIDE SEQUENCE</scope>
</reference>
<feature type="region of interest" description="Disordered" evidence="2">
    <location>
        <begin position="446"/>
        <end position="634"/>
    </location>
</feature>
<dbReference type="InterPro" id="IPR007330">
    <property type="entry name" value="MIT_dom"/>
</dbReference>
<evidence type="ECO:0000256" key="1">
    <source>
        <dbReference type="SAM" id="Coils"/>
    </source>
</evidence>
<feature type="compositionally biased region" description="Polar residues" evidence="2">
    <location>
        <begin position="301"/>
        <end position="315"/>
    </location>
</feature>
<evidence type="ECO:0000259" key="3">
    <source>
        <dbReference type="Pfam" id="PF04212"/>
    </source>
</evidence>
<feature type="compositionally biased region" description="Low complexity" evidence="2">
    <location>
        <begin position="854"/>
        <end position="864"/>
    </location>
</feature>
<feature type="domain" description="MIT" evidence="3">
    <location>
        <begin position="49"/>
        <end position="113"/>
    </location>
</feature>
<dbReference type="Gene3D" id="1.20.58.80">
    <property type="entry name" value="Phosphotransferase system, lactose/cellobiose-type IIA subunit"/>
    <property type="match status" value="1"/>
</dbReference>
<feature type="compositionally biased region" description="Polar residues" evidence="2">
    <location>
        <begin position="526"/>
        <end position="540"/>
    </location>
</feature>
<feature type="compositionally biased region" description="Basic and acidic residues" evidence="2">
    <location>
        <begin position="9"/>
        <end position="20"/>
    </location>
</feature>
<feature type="compositionally biased region" description="Low complexity" evidence="2">
    <location>
        <begin position="614"/>
        <end position="625"/>
    </location>
</feature>
<feature type="compositionally biased region" description="Pro residues" evidence="2">
    <location>
        <begin position="498"/>
        <end position="512"/>
    </location>
</feature>
<gene>
    <name evidence="4" type="ORF">CRHIZ90672A_00015605</name>
</gene>
<proteinExistence type="predicted"/>
<evidence type="ECO:0000313" key="4">
    <source>
        <dbReference type="EMBL" id="CAH0027426.1"/>
    </source>
</evidence>
<feature type="region of interest" description="Disordered" evidence="2">
    <location>
        <begin position="246"/>
        <end position="267"/>
    </location>
</feature>
<feature type="region of interest" description="Disordered" evidence="2">
    <location>
        <begin position="1"/>
        <end position="52"/>
    </location>
</feature>
<feature type="region of interest" description="Disordered" evidence="2">
    <location>
        <begin position="285"/>
        <end position="331"/>
    </location>
</feature>
<feature type="compositionally biased region" description="Polar residues" evidence="2">
    <location>
        <begin position="553"/>
        <end position="567"/>
    </location>
</feature>
<dbReference type="Pfam" id="PF04212">
    <property type="entry name" value="MIT"/>
    <property type="match status" value="1"/>
</dbReference>
<dbReference type="SUPFAM" id="SSF116846">
    <property type="entry name" value="MIT domain"/>
    <property type="match status" value="1"/>
</dbReference>
<feature type="compositionally biased region" description="Basic and acidic residues" evidence="2">
    <location>
        <begin position="209"/>
        <end position="218"/>
    </location>
</feature>
<feature type="compositionally biased region" description="Polar residues" evidence="2">
    <location>
        <begin position="452"/>
        <end position="493"/>
    </location>
</feature>
<dbReference type="PANTHER" id="PTHR37327:SF1">
    <property type="entry name" value="MICROTUBULE INTERACTING AND TRANSPORT DOMAIN-CONTAINING PROTEIN"/>
    <property type="match status" value="1"/>
</dbReference>
<dbReference type="EMBL" id="CABFNQ020000728">
    <property type="protein sequence ID" value="CAH0027426.1"/>
    <property type="molecule type" value="Genomic_DNA"/>
</dbReference>
<feature type="region of interest" description="Disordered" evidence="2">
    <location>
        <begin position="143"/>
        <end position="230"/>
    </location>
</feature>
<dbReference type="PANTHER" id="PTHR37327">
    <property type="entry name" value="CHROMOSOME 1, WHOLE GENOME SHOTGUN SEQUENCE"/>
    <property type="match status" value="1"/>
</dbReference>
<evidence type="ECO:0000313" key="5">
    <source>
        <dbReference type="Proteomes" id="UP000696573"/>
    </source>
</evidence>
<dbReference type="InterPro" id="IPR036181">
    <property type="entry name" value="MIT_dom_sf"/>
</dbReference>
<organism evidence="4 5">
    <name type="scientific">Clonostachys rhizophaga</name>
    <dbReference type="NCBI Taxonomy" id="160324"/>
    <lineage>
        <taxon>Eukaryota</taxon>
        <taxon>Fungi</taxon>
        <taxon>Dikarya</taxon>
        <taxon>Ascomycota</taxon>
        <taxon>Pezizomycotina</taxon>
        <taxon>Sordariomycetes</taxon>
        <taxon>Hypocreomycetidae</taxon>
        <taxon>Hypocreales</taxon>
        <taxon>Bionectriaceae</taxon>
        <taxon>Clonostachys</taxon>
    </lineage>
</organism>
<comment type="caution">
    <text evidence="4">The sequence shown here is derived from an EMBL/GenBank/DDBJ whole genome shotgun (WGS) entry which is preliminary data.</text>
</comment>
<feature type="compositionally biased region" description="Low complexity" evidence="2">
    <location>
        <begin position="185"/>
        <end position="194"/>
    </location>
</feature>
<dbReference type="OrthoDB" id="1074at2759"/>
<feature type="coiled-coil region" evidence="1">
    <location>
        <begin position="798"/>
        <end position="825"/>
    </location>
</feature>
<keyword evidence="1" id="KW-0175">Coiled coil</keyword>
<keyword evidence="5" id="KW-1185">Reference proteome</keyword>
<feature type="region of interest" description="Disordered" evidence="2">
    <location>
        <begin position="847"/>
        <end position="916"/>
    </location>
</feature>
<protein>
    <recommendedName>
        <fullName evidence="3">MIT domain-containing protein</fullName>
    </recommendedName>
</protein>
<dbReference type="AlphaFoldDB" id="A0A9N9VQV3"/>
<name>A0A9N9VQV3_9HYPO</name>
<feature type="compositionally biased region" description="Polar residues" evidence="2">
    <location>
        <begin position="246"/>
        <end position="257"/>
    </location>
</feature>